<feature type="chain" id="PRO_5041285469" evidence="1">
    <location>
        <begin position="26"/>
        <end position="293"/>
    </location>
</feature>
<reference evidence="2" key="1">
    <citation type="submission" date="2022-08" db="EMBL/GenBank/DDBJ databases">
        <authorList>
            <consortium name="DOE Joint Genome Institute"/>
            <person name="Min B."/>
            <person name="Riley R."/>
            <person name="Sierra-Patev S."/>
            <person name="Naranjo-Ortiz M."/>
            <person name="Looney B."/>
            <person name="Konkel Z."/>
            <person name="Slot J.C."/>
            <person name="Sakamoto Y."/>
            <person name="Steenwyk J.L."/>
            <person name="Rokas A."/>
            <person name="Carro J."/>
            <person name="Camarero S."/>
            <person name="Ferreira P."/>
            <person name="Molpeceres G."/>
            <person name="Ruiz-Duenas F.J."/>
            <person name="Serrano A."/>
            <person name="Henrissat B."/>
            <person name="Drula E."/>
            <person name="Hughes K.W."/>
            <person name="Mata J.L."/>
            <person name="Ishikawa N.K."/>
            <person name="Vargas-Isla R."/>
            <person name="Ushijima S."/>
            <person name="Smith C.A."/>
            <person name="Ahrendt S."/>
            <person name="Andreopoulos W."/>
            <person name="He G."/>
            <person name="Labutti K."/>
            <person name="Lipzen A."/>
            <person name="Ng V."/>
            <person name="Sandor L."/>
            <person name="Barry K."/>
            <person name="Martinez A.T."/>
            <person name="Xiao Y."/>
            <person name="Gibbons J.G."/>
            <person name="Terashima K."/>
            <person name="Hibbett D.S."/>
            <person name="Grigoriev I.V."/>
        </authorList>
    </citation>
    <scope>NUCLEOTIDE SEQUENCE</scope>
    <source>
        <strain evidence="2">TFB7829</strain>
    </source>
</reference>
<accession>A0AA38PST2</accession>
<dbReference type="EMBL" id="MU802141">
    <property type="protein sequence ID" value="KAJ3981014.1"/>
    <property type="molecule type" value="Genomic_DNA"/>
</dbReference>
<proteinExistence type="predicted"/>
<evidence type="ECO:0000313" key="2">
    <source>
        <dbReference type="EMBL" id="KAJ3981014.1"/>
    </source>
</evidence>
<name>A0AA38PST2_9AGAR</name>
<feature type="signal peptide" evidence="1">
    <location>
        <begin position="1"/>
        <end position="25"/>
    </location>
</feature>
<protein>
    <submittedName>
        <fullName evidence="2">Uncharacterized protein</fullName>
    </submittedName>
</protein>
<evidence type="ECO:0000256" key="1">
    <source>
        <dbReference type="SAM" id="SignalP"/>
    </source>
</evidence>
<comment type="caution">
    <text evidence="2">The sequence shown here is derived from an EMBL/GenBank/DDBJ whole genome shotgun (WGS) entry which is preliminary data.</text>
</comment>
<dbReference type="AlphaFoldDB" id="A0AA38PST2"/>
<dbReference type="Proteomes" id="UP001163850">
    <property type="component" value="Unassembled WGS sequence"/>
</dbReference>
<gene>
    <name evidence="2" type="ORF">F5890DRAFT_1620052</name>
</gene>
<organism evidence="2 3">
    <name type="scientific">Lentinula detonsa</name>
    <dbReference type="NCBI Taxonomy" id="2804962"/>
    <lineage>
        <taxon>Eukaryota</taxon>
        <taxon>Fungi</taxon>
        <taxon>Dikarya</taxon>
        <taxon>Basidiomycota</taxon>
        <taxon>Agaricomycotina</taxon>
        <taxon>Agaricomycetes</taxon>
        <taxon>Agaricomycetidae</taxon>
        <taxon>Agaricales</taxon>
        <taxon>Marasmiineae</taxon>
        <taxon>Omphalotaceae</taxon>
        <taxon>Lentinula</taxon>
    </lineage>
</organism>
<keyword evidence="1" id="KW-0732">Signal</keyword>
<sequence length="293" mass="32184">MSPSIRSILLFSCTALSTLWPIADAVPVSPVALGASIVSRGPGGKDPVLPWVVEDFRKVLTEKDKQVFGESESESRIDMKAHVREWDTMNVAQPLVGVQIEPRLKLPSLGANNDGLYRFSQKYINHAGETFEKDDVILKVLKSFGDEGFAEVKALKKVGEWVDSGSLAISGVPKPAIIMKARPGEALVLNAYYKDHPDQQMKMEQDAKMQGCKKAARIATDSNVFYWDVSPVSENVLVDVKDGAIASVELVSWGSSSIIFVQEGKEKPSEASFYDLCFKGTTRYEILRGRTGP</sequence>
<evidence type="ECO:0000313" key="3">
    <source>
        <dbReference type="Proteomes" id="UP001163850"/>
    </source>
</evidence>